<keyword evidence="3" id="KW-1185">Reference proteome</keyword>
<dbReference type="KEGG" id="psty:BFS30_05875"/>
<keyword evidence="1" id="KW-1133">Transmembrane helix</keyword>
<keyword evidence="1" id="KW-0812">Transmembrane</keyword>
<proteinExistence type="predicted"/>
<feature type="transmembrane region" description="Helical" evidence="1">
    <location>
        <begin position="6"/>
        <end position="24"/>
    </location>
</feature>
<name>A0A1D7QDJ1_9SPHI</name>
<dbReference type="AlphaFoldDB" id="A0A1D7QDJ1"/>
<sequence>MLIYMTFSHPVMLILGLLVSKISLRCHFRFRQIKEGFPYKAALNCLSDGLQDLCLKNVLRCQLIFYKTINECIKDLFQWNDHHDFRHHRPDLVKVVLINGKSNLFKVYGISSLFIYLCFPLSLEETKDLN</sequence>
<evidence type="ECO:0000313" key="2">
    <source>
        <dbReference type="EMBL" id="AOM76730.1"/>
    </source>
</evidence>
<feature type="transmembrane region" description="Helical" evidence="1">
    <location>
        <begin position="104"/>
        <end position="123"/>
    </location>
</feature>
<reference evidence="2 3" key="1">
    <citation type="submission" date="2016-08" db="EMBL/GenBank/DDBJ databases">
        <authorList>
            <person name="Seilhamer J.J."/>
        </authorList>
    </citation>
    <scope>NUCLEOTIDE SEQUENCE [LARGE SCALE GENOMIC DNA]</scope>
    <source>
        <strain evidence="2 3">DX4</strain>
    </source>
</reference>
<keyword evidence="1" id="KW-0472">Membrane</keyword>
<dbReference type="EMBL" id="CP017141">
    <property type="protein sequence ID" value="AOM76730.1"/>
    <property type="molecule type" value="Genomic_DNA"/>
</dbReference>
<evidence type="ECO:0000256" key="1">
    <source>
        <dbReference type="SAM" id="Phobius"/>
    </source>
</evidence>
<evidence type="ECO:0000313" key="3">
    <source>
        <dbReference type="Proteomes" id="UP000094313"/>
    </source>
</evidence>
<organism evidence="2 3">
    <name type="scientific">Pedobacter steynii</name>
    <dbReference type="NCBI Taxonomy" id="430522"/>
    <lineage>
        <taxon>Bacteria</taxon>
        <taxon>Pseudomonadati</taxon>
        <taxon>Bacteroidota</taxon>
        <taxon>Sphingobacteriia</taxon>
        <taxon>Sphingobacteriales</taxon>
        <taxon>Sphingobacteriaceae</taxon>
        <taxon>Pedobacter</taxon>
    </lineage>
</organism>
<protein>
    <submittedName>
        <fullName evidence="2">Uncharacterized protein</fullName>
    </submittedName>
</protein>
<dbReference type="Proteomes" id="UP000094313">
    <property type="component" value="Chromosome"/>
</dbReference>
<gene>
    <name evidence="2" type="ORF">BFS30_05875</name>
</gene>
<accession>A0A1D7QDJ1</accession>